<dbReference type="Proteomes" id="UP000245466">
    <property type="component" value="Unassembled WGS sequence"/>
</dbReference>
<feature type="signal peptide" evidence="1">
    <location>
        <begin position="1"/>
        <end position="20"/>
    </location>
</feature>
<dbReference type="OrthoDB" id="2485468at2"/>
<dbReference type="InterPro" id="IPR032774">
    <property type="entry name" value="WG_beta_rep"/>
</dbReference>
<comment type="caution">
    <text evidence="2">The sequence shown here is derived from an EMBL/GenBank/DDBJ whole genome shotgun (WGS) entry which is preliminary data.</text>
</comment>
<gene>
    <name evidence="2" type="ORF">C8E01_108126</name>
</gene>
<dbReference type="RefSeq" id="WP_116543958.1">
    <property type="nucleotide sequence ID" value="NZ_QEKI01000008.1"/>
</dbReference>
<reference evidence="2 3" key="1">
    <citation type="submission" date="2018-04" db="EMBL/GenBank/DDBJ databases">
        <title>Genomic Encyclopedia of Type Strains, Phase IV (KMG-IV): sequencing the most valuable type-strain genomes for metagenomic binning, comparative biology and taxonomic classification.</title>
        <authorList>
            <person name="Goeker M."/>
        </authorList>
    </citation>
    <scope>NUCLEOTIDE SEQUENCE [LARGE SCALE GENOMIC DNA]</scope>
    <source>
        <strain evidence="2 3">DSM 100231</strain>
    </source>
</reference>
<feature type="chain" id="PRO_5015414206" evidence="1">
    <location>
        <begin position="21"/>
        <end position="354"/>
    </location>
</feature>
<evidence type="ECO:0000313" key="2">
    <source>
        <dbReference type="EMBL" id="PVY40232.1"/>
    </source>
</evidence>
<dbReference type="EMBL" id="QEKI01000008">
    <property type="protein sequence ID" value="PVY40232.1"/>
    <property type="molecule type" value="Genomic_DNA"/>
</dbReference>
<protein>
    <submittedName>
        <fullName evidence="2">WG repeat protein</fullName>
    </submittedName>
</protein>
<dbReference type="AlphaFoldDB" id="A0A2U1AV03"/>
<keyword evidence="3" id="KW-1185">Reference proteome</keyword>
<evidence type="ECO:0000256" key="1">
    <source>
        <dbReference type="SAM" id="SignalP"/>
    </source>
</evidence>
<sequence>MKQLLLLVIFLSLPFVPAFAQLIEELDEMPPQQIQLEMYYTLIEEKGKFGLADYDGKVVVPARYTSVAYKGYEPHIRVELDGKFGLMDTEQKLLLPIQYSKLEVFFQRTDVFYVEYQVEGKRKTDIITETGSSILPAGAVLQGYHGAEIMITVNGKEALIDGESGSYLLKPIYDSVDSQGPRYLVCQNGKCGFIDKKTHEVLVPLIYDDEYTYYRNGLVILVLKGKAGVMDEQGNTVIPFEYEKISSGSDNKIFNVRNAAQKEALFTAEGKQFTAWYDYITDDIGKQFYYYRQDGPAKDQYKFGYVDKSGKDLTGPVFDKPVMFYASDNCIELKKDGQTVYLTREGKVGTKKCD</sequence>
<evidence type="ECO:0000313" key="3">
    <source>
        <dbReference type="Proteomes" id="UP000245466"/>
    </source>
</evidence>
<dbReference type="PANTHER" id="PTHR37841:SF1">
    <property type="entry name" value="DUF3298 DOMAIN-CONTAINING PROTEIN"/>
    <property type="match status" value="1"/>
</dbReference>
<proteinExistence type="predicted"/>
<name>A0A2U1AV03_9BACT</name>
<accession>A0A2U1AV03</accession>
<keyword evidence="1" id="KW-0732">Signal</keyword>
<dbReference type="PANTHER" id="PTHR37841">
    <property type="entry name" value="GLR2918 PROTEIN"/>
    <property type="match status" value="1"/>
</dbReference>
<dbReference type="Pfam" id="PF14903">
    <property type="entry name" value="WG_beta_rep"/>
    <property type="match status" value="3"/>
</dbReference>
<organism evidence="2 3">
    <name type="scientific">Pontibacter virosus</name>
    <dbReference type="NCBI Taxonomy" id="1765052"/>
    <lineage>
        <taxon>Bacteria</taxon>
        <taxon>Pseudomonadati</taxon>
        <taxon>Bacteroidota</taxon>
        <taxon>Cytophagia</taxon>
        <taxon>Cytophagales</taxon>
        <taxon>Hymenobacteraceae</taxon>
        <taxon>Pontibacter</taxon>
    </lineage>
</organism>